<feature type="transmembrane region" description="Helical" evidence="1">
    <location>
        <begin position="32"/>
        <end position="48"/>
    </location>
</feature>
<proteinExistence type="predicted"/>
<feature type="transmembrane region" description="Helical" evidence="1">
    <location>
        <begin position="55"/>
        <end position="76"/>
    </location>
</feature>
<accession>A0A1T4MVN2</accession>
<dbReference type="Proteomes" id="UP000196365">
    <property type="component" value="Unassembled WGS sequence"/>
</dbReference>
<dbReference type="AlphaFoldDB" id="A0A1T4MVN2"/>
<name>A0A1T4MVN2_9FIRM</name>
<keyword evidence="1" id="KW-0472">Membrane</keyword>
<protein>
    <submittedName>
        <fullName evidence="2">Uncharacterized protein</fullName>
    </submittedName>
</protein>
<sequence>MLKAKSFFKYGFLIGIFMFMLQQILFDLLGKIFLSMLYGGIFLLPIFVHRGKLSLGIFIGYIFSLIIFIFLVYGAYNIMVYFAR</sequence>
<reference evidence="2 3" key="1">
    <citation type="submission" date="2017-02" db="EMBL/GenBank/DDBJ databases">
        <authorList>
            <person name="Peterson S.W."/>
        </authorList>
    </citation>
    <scope>NUCLEOTIDE SEQUENCE [LARGE SCALE GENOMIC DNA]</scope>
    <source>
        <strain evidence="2 3">DSM 15102</strain>
    </source>
</reference>
<evidence type="ECO:0000313" key="2">
    <source>
        <dbReference type="EMBL" id="SJZ70867.1"/>
    </source>
</evidence>
<keyword evidence="3" id="KW-1185">Reference proteome</keyword>
<organism evidence="2 3">
    <name type="scientific">Garciella nitratireducens DSM 15102</name>
    <dbReference type="NCBI Taxonomy" id="1121911"/>
    <lineage>
        <taxon>Bacteria</taxon>
        <taxon>Bacillati</taxon>
        <taxon>Bacillota</taxon>
        <taxon>Clostridia</taxon>
        <taxon>Eubacteriales</taxon>
        <taxon>Eubacteriaceae</taxon>
        <taxon>Garciella</taxon>
    </lineage>
</organism>
<dbReference type="EMBL" id="FUWV01000008">
    <property type="protein sequence ID" value="SJZ70867.1"/>
    <property type="molecule type" value="Genomic_DNA"/>
</dbReference>
<evidence type="ECO:0000256" key="1">
    <source>
        <dbReference type="SAM" id="Phobius"/>
    </source>
</evidence>
<evidence type="ECO:0000313" key="3">
    <source>
        <dbReference type="Proteomes" id="UP000196365"/>
    </source>
</evidence>
<feature type="transmembrane region" description="Helical" evidence="1">
    <location>
        <begin position="7"/>
        <end position="26"/>
    </location>
</feature>
<dbReference type="RefSeq" id="WP_087678891.1">
    <property type="nucleotide sequence ID" value="NZ_FUWV01000008.1"/>
</dbReference>
<gene>
    <name evidence="2" type="ORF">SAMN02745973_01469</name>
</gene>
<keyword evidence="1" id="KW-0812">Transmembrane</keyword>
<keyword evidence="1" id="KW-1133">Transmembrane helix</keyword>